<feature type="signal peptide" evidence="2">
    <location>
        <begin position="1"/>
        <end position="20"/>
    </location>
</feature>
<keyword evidence="4" id="KW-1185">Reference proteome</keyword>
<name>A0A5C4SGN9_9FLAO</name>
<dbReference type="AlphaFoldDB" id="A0A5C4SGN9"/>
<keyword evidence="2" id="KW-0732">Signal</keyword>
<sequence>MVKQLGFMFLLLVLGTQLHAQSIISYATLNKKQAYIGEPVQLTVSVYTSTWFTSGVDVGNIQIDGALTVYFRSLSNSRTFNGKKYSGVSFYYNLFPNKTGELIIPSLSINVESPKPDNYKGIKHAVKTKPETLKVNDIPMGYDPNSWLVSNGLTVQQKWSTPLTKVKVGDVVQRTITRSAGGTLSEFIPSTAWDSIPGISIYPKRATVNTTKAKTYVSASRTETVNYLFEKEGNVLIPGTTYTYWNPGSQVFYTKTLDAVPITVAPNPDLEMLASIKKSLQKTVEAEVEQEEKPFTILGLSAKNFSIYVLTGLLFLFVVYKLTKRLLRWIKLKRLQYLNSEKYAFKQALSALKQHDSGQFLIKSRIWIKTLDSRYETLSSFAQKFNFENLNDALLKYNQDAFQKKTSANTKVIVHLKNALVQSRKVYLLQDEKIKPNNNKWLNPTAID</sequence>
<dbReference type="Proteomes" id="UP000308713">
    <property type="component" value="Unassembled WGS sequence"/>
</dbReference>
<evidence type="ECO:0000313" key="4">
    <source>
        <dbReference type="Proteomes" id="UP000308713"/>
    </source>
</evidence>
<protein>
    <submittedName>
        <fullName evidence="3">Protein BatD</fullName>
    </submittedName>
</protein>
<proteinExistence type="predicted"/>
<reference evidence="3 4" key="1">
    <citation type="submission" date="2019-05" db="EMBL/GenBank/DDBJ databases">
        <title>Tamlana fucoidanivorans sp. nov., isolated from the surface of algae collected from Fujian province in China.</title>
        <authorList>
            <person name="Li J."/>
        </authorList>
    </citation>
    <scope>NUCLEOTIDE SEQUENCE [LARGE SCALE GENOMIC DNA]</scope>
    <source>
        <strain evidence="3 4">CW2-9</strain>
    </source>
</reference>
<dbReference type="OrthoDB" id="650166at2"/>
<dbReference type="Pfam" id="PF13584">
    <property type="entry name" value="BatD"/>
    <property type="match status" value="1"/>
</dbReference>
<evidence type="ECO:0000256" key="1">
    <source>
        <dbReference type="SAM" id="Phobius"/>
    </source>
</evidence>
<dbReference type="RefSeq" id="WP_139698298.1">
    <property type="nucleotide sequence ID" value="NZ_CP074074.1"/>
</dbReference>
<organism evidence="3 4">
    <name type="scientific">Allotamlana fucoidanivorans</name>
    <dbReference type="NCBI Taxonomy" id="2583814"/>
    <lineage>
        <taxon>Bacteria</taxon>
        <taxon>Pseudomonadati</taxon>
        <taxon>Bacteroidota</taxon>
        <taxon>Flavobacteriia</taxon>
        <taxon>Flavobacteriales</taxon>
        <taxon>Flavobacteriaceae</taxon>
        <taxon>Allotamlana</taxon>
    </lineage>
</organism>
<keyword evidence="1" id="KW-0472">Membrane</keyword>
<dbReference type="EMBL" id="VDCS01000013">
    <property type="protein sequence ID" value="TNJ42515.1"/>
    <property type="molecule type" value="Genomic_DNA"/>
</dbReference>
<feature type="chain" id="PRO_5022902376" evidence="2">
    <location>
        <begin position="21"/>
        <end position="448"/>
    </location>
</feature>
<feature type="transmembrane region" description="Helical" evidence="1">
    <location>
        <begin position="305"/>
        <end position="323"/>
    </location>
</feature>
<accession>A0A5C4SGN9</accession>
<dbReference type="PANTHER" id="PTHR40940">
    <property type="entry name" value="PROTEIN BATD-RELATED"/>
    <property type="match status" value="1"/>
</dbReference>
<keyword evidence="1" id="KW-1133">Transmembrane helix</keyword>
<dbReference type="PANTHER" id="PTHR40940:SF1">
    <property type="entry name" value="PROTEIN BATD"/>
    <property type="match status" value="1"/>
</dbReference>
<dbReference type="InterPro" id="IPR025738">
    <property type="entry name" value="BatD"/>
</dbReference>
<comment type="caution">
    <text evidence="3">The sequence shown here is derived from an EMBL/GenBank/DDBJ whole genome shotgun (WGS) entry which is preliminary data.</text>
</comment>
<evidence type="ECO:0000256" key="2">
    <source>
        <dbReference type="SAM" id="SignalP"/>
    </source>
</evidence>
<evidence type="ECO:0000313" key="3">
    <source>
        <dbReference type="EMBL" id="TNJ42515.1"/>
    </source>
</evidence>
<keyword evidence="1" id="KW-0812">Transmembrane</keyword>
<gene>
    <name evidence="3" type="ORF">FGF67_13540</name>
</gene>